<dbReference type="Proteomes" id="UP001321766">
    <property type="component" value="Chromosome"/>
</dbReference>
<dbReference type="Pfam" id="PF04266">
    <property type="entry name" value="ASCH"/>
    <property type="match status" value="1"/>
</dbReference>
<evidence type="ECO:0000313" key="2">
    <source>
        <dbReference type="EMBL" id="BDR52203.1"/>
    </source>
</evidence>
<evidence type="ECO:0000259" key="1">
    <source>
        <dbReference type="SMART" id="SM01022"/>
    </source>
</evidence>
<dbReference type="InterPro" id="IPR007374">
    <property type="entry name" value="ASCH_domain"/>
</dbReference>
<dbReference type="Gene3D" id="2.30.130.30">
    <property type="entry name" value="Hypothetical protein"/>
    <property type="match status" value="1"/>
</dbReference>
<proteinExistence type="predicted"/>
<dbReference type="EMBL" id="AP026798">
    <property type="protein sequence ID" value="BDR52203.1"/>
    <property type="molecule type" value="Genomic_DNA"/>
</dbReference>
<name>A0ABM8B5S2_9BIFI</name>
<organism evidence="2 3">
    <name type="scientific">Bombiscardovia nodaiensis</name>
    <dbReference type="NCBI Taxonomy" id="2932181"/>
    <lineage>
        <taxon>Bacteria</taxon>
        <taxon>Bacillati</taxon>
        <taxon>Actinomycetota</taxon>
        <taxon>Actinomycetes</taxon>
        <taxon>Bifidobacteriales</taxon>
        <taxon>Bifidobacteriaceae</taxon>
        <taxon>Bombiscardovia</taxon>
    </lineage>
</organism>
<reference evidence="2 3" key="1">
    <citation type="journal article" date="2023" name="Microbiol. Spectr.">
        <title>Symbiosis of Carpenter Bees with Uncharacterized Lactic Acid Bacteria Showing NAD Auxotrophy.</title>
        <authorList>
            <person name="Kawasaki S."/>
            <person name="Ozawa K."/>
            <person name="Mori T."/>
            <person name="Yamamoto A."/>
            <person name="Ito M."/>
            <person name="Ohkuma M."/>
            <person name="Sakamoto M."/>
            <person name="Matsutani M."/>
        </authorList>
    </citation>
    <scope>NUCLEOTIDE SEQUENCE [LARGE SCALE GENOMIC DNA]</scope>
    <source>
        <strain evidence="2 3">Kim37-2</strain>
    </source>
</reference>
<feature type="domain" description="ASCH" evidence="1">
    <location>
        <begin position="5"/>
        <end position="99"/>
    </location>
</feature>
<dbReference type="SUPFAM" id="SSF88697">
    <property type="entry name" value="PUA domain-like"/>
    <property type="match status" value="1"/>
</dbReference>
<evidence type="ECO:0000313" key="3">
    <source>
        <dbReference type="Proteomes" id="UP001321766"/>
    </source>
</evidence>
<keyword evidence="3" id="KW-1185">Reference proteome</keyword>
<gene>
    <name evidence="2" type="ORF">KIM372_01100</name>
</gene>
<dbReference type="InterPro" id="IPR015947">
    <property type="entry name" value="PUA-like_sf"/>
</dbReference>
<accession>A0ABM8B5S2</accession>
<sequence length="125" mass="14470">MKALLSIKPEYVERILSGEKTYEFRRKIFKRSDVDTIVIYATRPQGAVVAEAPIVEVLEAEPQRIWERTHEHGGISKKSFMNYFRGSNCAYAIRLGKITQFDQPIPLTDYSDRISRPPQSFVYVN</sequence>
<protein>
    <recommendedName>
        <fullName evidence="1">ASCH domain-containing protein</fullName>
    </recommendedName>
</protein>
<dbReference type="SMART" id="SM01022">
    <property type="entry name" value="ASCH"/>
    <property type="match status" value="1"/>
</dbReference>